<proteinExistence type="inferred from homology"/>
<dbReference type="AlphaFoldDB" id="A0A2H0WT79"/>
<accession>A0A2H0WT79</accession>
<dbReference type="PANTHER" id="PTHR34477:SF1">
    <property type="entry name" value="UPF0213 PROTEIN YHBQ"/>
    <property type="match status" value="1"/>
</dbReference>
<dbReference type="PROSITE" id="PS50164">
    <property type="entry name" value="GIY_YIG"/>
    <property type="match status" value="1"/>
</dbReference>
<evidence type="ECO:0000259" key="2">
    <source>
        <dbReference type="PROSITE" id="PS50164"/>
    </source>
</evidence>
<gene>
    <name evidence="3" type="ORF">COT62_01605</name>
</gene>
<dbReference type="Pfam" id="PF01541">
    <property type="entry name" value="GIY-YIG"/>
    <property type="match status" value="1"/>
</dbReference>
<dbReference type="Gene3D" id="3.40.1440.10">
    <property type="entry name" value="GIY-YIG endonuclease"/>
    <property type="match status" value="1"/>
</dbReference>
<comment type="caution">
    <text evidence="3">The sequence shown here is derived from an EMBL/GenBank/DDBJ whole genome shotgun (WGS) entry which is preliminary data.</text>
</comment>
<evidence type="ECO:0000313" key="4">
    <source>
        <dbReference type="Proteomes" id="UP000231198"/>
    </source>
</evidence>
<reference evidence="4" key="1">
    <citation type="submission" date="2017-09" db="EMBL/GenBank/DDBJ databases">
        <title>Depth-based differentiation of microbial function through sediment-hosted aquifers and enrichment of novel symbionts in the deep terrestrial subsurface.</title>
        <authorList>
            <person name="Probst A.J."/>
            <person name="Ladd B."/>
            <person name="Jarett J.K."/>
            <person name="Geller-Mcgrath D.E."/>
            <person name="Sieber C.M.K."/>
            <person name="Emerson J.B."/>
            <person name="Anantharaman K."/>
            <person name="Thomas B.C."/>
            <person name="Malmstrom R."/>
            <person name="Stieglmeier M."/>
            <person name="Klingl A."/>
            <person name="Woyke T."/>
            <person name="Ryan C.M."/>
            <person name="Banfield J.F."/>
        </authorList>
    </citation>
    <scope>NUCLEOTIDE SEQUENCE [LARGE SCALE GENOMIC DNA]</scope>
</reference>
<evidence type="ECO:0000256" key="1">
    <source>
        <dbReference type="ARBA" id="ARBA00007435"/>
    </source>
</evidence>
<comment type="similarity">
    <text evidence="1">Belongs to the UPF0213 family.</text>
</comment>
<name>A0A2H0WT79_9BACT</name>
<sequence length="89" mass="10743">MKKLQYCIYVLYSLKDNNFYIGYTTNLHERLTSHVQGNSLATEFRRPFTLLFCEYFFSKHDATRREKYFKTTVGKKTLRLMLKESLLEI</sequence>
<dbReference type="SMART" id="SM00465">
    <property type="entry name" value="GIYc"/>
    <property type="match status" value="1"/>
</dbReference>
<dbReference type="PANTHER" id="PTHR34477">
    <property type="entry name" value="UPF0213 PROTEIN YHBQ"/>
    <property type="match status" value="1"/>
</dbReference>
<dbReference type="InterPro" id="IPR050190">
    <property type="entry name" value="UPF0213_domain"/>
</dbReference>
<dbReference type="Proteomes" id="UP000231198">
    <property type="component" value="Unassembled WGS sequence"/>
</dbReference>
<protein>
    <submittedName>
        <fullName evidence="3">Excinuclease ABC subunit C</fullName>
    </submittedName>
</protein>
<feature type="domain" description="GIY-YIG" evidence="2">
    <location>
        <begin position="4"/>
        <end position="79"/>
    </location>
</feature>
<dbReference type="InterPro" id="IPR000305">
    <property type="entry name" value="GIY-YIG_endonuc"/>
</dbReference>
<organism evidence="3 4">
    <name type="scientific">Candidatus Roizmanbacteria bacterium CG09_land_8_20_14_0_10_41_9</name>
    <dbReference type="NCBI Taxonomy" id="1974850"/>
    <lineage>
        <taxon>Bacteria</taxon>
        <taxon>Candidatus Roizmaniibacteriota</taxon>
    </lineage>
</organism>
<dbReference type="EMBL" id="PEZG01000035">
    <property type="protein sequence ID" value="PIS15827.1"/>
    <property type="molecule type" value="Genomic_DNA"/>
</dbReference>
<dbReference type="InterPro" id="IPR035901">
    <property type="entry name" value="GIY-YIG_endonuc_sf"/>
</dbReference>
<dbReference type="SUPFAM" id="SSF82771">
    <property type="entry name" value="GIY-YIG endonuclease"/>
    <property type="match status" value="1"/>
</dbReference>
<evidence type="ECO:0000313" key="3">
    <source>
        <dbReference type="EMBL" id="PIS15827.1"/>
    </source>
</evidence>